<dbReference type="GO" id="GO:0033540">
    <property type="term" value="P:fatty acid beta-oxidation using acyl-CoA oxidase"/>
    <property type="evidence" value="ECO:0007669"/>
    <property type="project" value="TreeGrafter"/>
</dbReference>
<feature type="domain" description="Acyl-CoA oxidase C-alpha1" evidence="2">
    <location>
        <begin position="261"/>
        <end position="391"/>
    </location>
</feature>
<dbReference type="InterPro" id="IPR012258">
    <property type="entry name" value="Acyl-CoA_oxidase"/>
</dbReference>
<keyword evidence="4" id="KW-1185">Reference proteome</keyword>
<evidence type="ECO:0000313" key="3">
    <source>
        <dbReference type="EMBL" id="KIY50432.1"/>
    </source>
</evidence>
<dbReference type="EMBL" id="KN881675">
    <property type="protein sequence ID" value="KIY50432.1"/>
    <property type="molecule type" value="Genomic_DNA"/>
</dbReference>
<evidence type="ECO:0000256" key="1">
    <source>
        <dbReference type="SAM" id="MobiDB-lite"/>
    </source>
</evidence>
<dbReference type="GO" id="GO:0003997">
    <property type="term" value="F:acyl-CoA oxidase activity"/>
    <property type="evidence" value="ECO:0007669"/>
    <property type="project" value="InterPro"/>
</dbReference>
<dbReference type="AlphaFoldDB" id="A0A0D7AG82"/>
<dbReference type="Gene3D" id="2.40.110.10">
    <property type="entry name" value="Butyryl-CoA Dehydrogenase, subunit A, domain 2"/>
    <property type="match status" value="1"/>
</dbReference>
<dbReference type="GO" id="GO:0071949">
    <property type="term" value="F:FAD binding"/>
    <property type="evidence" value="ECO:0007669"/>
    <property type="project" value="InterPro"/>
</dbReference>
<dbReference type="Pfam" id="PF22924">
    <property type="entry name" value="ACOX_C_alpha1"/>
    <property type="match status" value="1"/>
</dbReference>
<dbReference type="InterPro" id="IPR009100">
    <property type="entry name" value="AcylCoA_DH/oxidase_NM_dom_sf"/>
</dbReference>
<gene>
    <name evidence="3" type="ORF">FISHEDRAFT_39186</name>
</gene>
<protein>
    <submittedName>
        <fullName evidence="3">Acyl-CoA dehydrogenase NM domain-like protein</fullName>
    </submittedName>
</protein>
<organism evidence="3 4">
    <name type="scientific">Fistulina hepatica ATCC 64428</name>
    <dbReference type="NCBI Taxonomy" id="1128425"/>
    <lineage>
        <taxon>Eukaryota</taxon>
        <taxon>Fungi</taxon>
        <taxon>Dikarya</taxon>
        <taxon>Basidiomycota</taxon>
        <taxon>Agaricomycotina</taxon>
        <taxon>Agaricomycetes</taxon>
        <taxon>Agaricomycetidae</taxon>
        <taxon>Agaricales</taxon>
        <taxon>Fistulinaceae</taxon>
        <taxon>Fistulina</taxon>
    </lineage>
</organism>
<feature type="compositionally biased region" description="Low complexity" evidence="1">
    <location>
        <begin position="546"/>
        <end position="582"/>
    </location>
</feature>
<dbReference type="Proteomes" id="UP000054144">
    <property type="component" value="Unassembled WGS sequence"/>
</dbReference>
<dbReference type="SUPFAM" id="SSF47203">
    <property type="entry name" value="Acyl-CoA dehydrogenase C-terminal domain-like"/>
    <property type="match status" value="1"/>
</dbReference>
<dbReference type="InterPro" id="IPR046373">
    <property type="entry name" value="Acyl-CoA_Oxase/DH_mid-dom_sf"/>
</dbReference>
<dbReference type="InterPro" id="IPR036250">
    <property type="entry name" value="AcylCo_DH-like_C"/>
</dbReference>
<dbReference type="GO" id="GO:0055088">
    <property type="term" value="P:lipid homeostasis"/>
    <property type="evidence" value="ECO:0007669"/>
    <property type="project" value="TreeGrafter"/>
</dbReference>
<dbReference type="GO" id="GO:0005504">
    <property type="term" value="F:fatty acid binding"/>
    <property type="evidence" value="ECO:0007669"/>
    <property type="project" value="TreeGrafter"/>
</dbReference>
<evidence type="ECO:0000259" key="2">
    <source>
        <dbReference type="Pfam" id="PF22924"/>
    </source>
</evidence>
<name>A0A0D7AG82_9AGAR</name>
<dbReference type="Gene3D" id="1.20.140.10">
    <property type="entry name" value="Butyryl-CoA Dehydrogenase, subunit A, domain 3"/>
    <property type="match status" value="1"/>
</dbReference>
<sequence length="607" mass="66316">MYPTAQLMKSPLFQHHTEGWALEDRIQIAYERAEAIGRAYAMSAADILKLSPKFWQFHTDPIWSVDGAACSIATIQWNLCGGTLAMHANQPDIGPLLQQVLSFEVSGMYCLTEVGHGLDAFNLETTATLLPDGSFDLHTPHPSAAKFMPPTKPAGRPCIGVVFARTLTEEGDCGVKPFVVSINDGATMCPGITCKLLPPRGGSRPMNHSITYFDHVRLPSTALLGSIKKPANLRDAFFYHISRVACGTLAIGSLGVPGLQVSSYIAARYSLRRKVTMGKTGVQPIIAFRTQQVPVLTALAQSFVMRALHEWAVQRFMDISVDARVRHAMASIVKVVMIQHAQSANLGLGDRCGAQGLFEVNQLTGMFADMRGTAIAEGDTLAISVRLASELLQGRFSVPLSTDSESILAKHETGVFSELRDMLSTIKDHRSETFNRFILPQSQHLLQAIGHRMAYDAAVTQGVEKYIIDLYIASCVTLDPAWYVENMRLSRWDQRRMESDAVDAVFPHLEELLERTQVAPYITAPIVSDETWATFVDSIPAITHVSPVSPSEKSPVSSTETSFSTSSTPSSLSSHSGSVTNSPLSSAWRNKVSFSWLWGGSNSLKAT</sequence>
<feature type="region of interest" description="Disordered" evidence="1">
    <location>
        <begin position="546"/>
        <end position="585"/>
    </location>
</feature>
<dbReference type="OrthoDB" id="538336at2759"/>
<dbReference type="PANTHER" id="PTHR10909">
    <property type="entry name" value="ELECTRON TRANSPORT OXIDOREDUCTASE"/>
    <property type="match status" value="1"/>
</dbReference>
<dbReference type="PANTHER" id="PTHR10909:SF382">
    <property type="entry name" value="ACYL-COENZYME A OXIDASE"/>
    <property type="match status" value="1"/>
</dbReference>
<proteinExistence type="predicted"/>
<dbReference type="GO" id="GO:0005777">
    <property type="term" value="C:peroxisome"/>
    <property type="evidence" value="ECO:0007669"/>
    <property type="project" value="InterPro"/>
</dbReference>
<evidence type="ECO:0000313" key="4">
    <source>
        <dbReference type="Proteomes" id="UP000054144"/>
    </source>
</evidence>
<accession>A0A0D7AG82</accession>
<dbReference type="InterPro" id="IPR055060">
    <property type="entry name" value="ACOX_C_alpha1"/>
</dbReference>
<reference evidence="3 4" key="1">
    <citation type="journal article" date="2015" name="Fungal Genet. Biol.">
        <title>Evolution of novel wood decay mechanisms in Agaricales revealed by the genome sequences of Fistulina hepatica and Cylindrobasidium torrendii.</title>
        <authorList>
            <person name="Floudas D."/>
            <person name="Held B.W."/>
            <person name="Riley R."/>
            <person name="Nagy L.G."/>
            <person name="Koehler G."/>
            <person name="Ransdell A.S."/>
            <person name="Younus H."/>
            <person name="Chow J."/>
            <person name="Chiniquy J."/>
            <person name="Lipzen A."/>
            <person name="Tritt A."/>
            <person name="Sun H."/>
            <person name="Haridas S."/>
            <person name="LaButti K."/>
            <person name="Ohm R.A."/>
            <person name="Kues U."/>
            <person name="Blanchette R.A."/>
            <person name="Grigoriev I.V."/>
            <person name="Minto R.E."/>
            <person name="Hibbett D.S."/>
        </authorList>
    </citation>
    <scope>NUCLEOTIDE SEQUENCE [LARGE SCALE GENOMIC DNA]</scope>
    <source>
        <strain evidence="3 4">ATCC 64428</strain>
    </source>
</reference>
<dbReference type="SUPFAM" id="SSF56645">
    <property type="entry name" value="Acyl-CoA dehydrogenase NM domain-like"/>
    <property type="match status" value="1"/>
</dbReference>